<dbReference type="Proteomes" id="UP000823775">
    <property type="component" value="Unassembled WGS sequence"/>
</dbReference>
<organism evidence="1 2">
    <name type="scientific">Datura stramonium</name>
    <name type="common">Jimsonweed</name>
    <name type="synonym">Common thornapple</name>
    <dbReference type="NCBI Taxonomy" id="4076"/>
    <lineage>
        <taxon>Eukaryota</taxon>
        <taxon>Viridiplantae</taxon>
        <taxon>Streptophyta</taxon>
        <taxon>Embryophyta</taxon>
        <taxon>Tracheophyta</taxon>
        <taxon>Spermatophyta</taxon>
        <taxon>Magnoliopsida</taxon>
        <taxon>eudicotyledons</taxon>
        <taxon>Gunneridae</taxon>
        <taxon>Pentapetalae</taxon>
        <taxon>asterids</taxon>
        <taxon>lamiids</taxon>
        <taxon>Solanales</taxon>
        <taxon>Solanaceae</taxon>
        <taxon>Solanoideae</taxon>
        <taxon>Datureae</taxon>
        <taxon>Datura</taxon>
    </lineage>
</organism>
<accession>A0ABS8S304</accession>
<gene>
    <name evidence="1" type="ORF">HAX54_021067</name>
</gene>
<evidence type="ECO:0000313" key="2">
    <source>
        <dbReference type="Proteomes" id="UP000823775"/>
    </source>
</evidence>
<keyword evidence="2" id="KW-1185">Reference proteome</keyword>
<evidence type="ECO:0000313" key="1">
    <source>
        <dbReference type="EMBL" id="MCD7453475.1"/>
    </source>
</evidence>
<sequence length="82" mass="8927">MKRILKVEWGKPMDGPTVHCLLPWPIGWVVGSTCLLKSRAKFGTILGSNGSLEVLIVSSPESSQKFVQNPQGDCMDSGLIEQ</sequence>
<reference evidence="1 2" key="1">
    <citation type="journal article" date="2021" name="BMC Genomics">
        <title>Datura genome reveals duplications of psychoactive alkaloid biosynthetic genes and high mutation rate following tissue culture.</title>
        <authorList>
            <person name="Rajewski A."/>
            <person name="Carter-House D."/>
            <person name="Stajich J."/>
            <person name="Litt A."/>
        </authorList>
    </citation>
    <scope>NUCLEOTIDE SEQUENCE [LARGE SCALE GENOMIC DNA]</scope>
    <source>
        <strain evidence="1">AR-01</strain>
    </source>
</reference>
<dbReference type="EMBL" id="JACEIK010000253">
    <property type="protein sequence ID" value="MCD7453475.1"/>
    <property type="molecule type" value="Genomic_DNA"/>
</dbReference>
<feature type="non-terminal residue" evidence="1">
    <location>
        <position position="82"/>
    </location>
</feature>
<proteinExistence type="predicted"/>
<protein>
    <submittedName>
        <fullName evidence="1">Uncharacterized protein</fullName>
    </submittedName>
</protein>
<name>A0ABS8S304_DATST</name>
<comment type="caution">
    <text evidence="1">The sequence shown here is derived from an EMBL/GenBank/DDBJ whole genome shotgun (WGS) entry which is preliminary data.</text>
</comment>